<proteinExistence type="inferred from homology"/>
<dbReference type="EMBL" id="FWDO01000007">
    <property type="protein sequence ID" value="SLM19875.1"/>
    <property type="molecule type" value="Genomic_DNA"/>
</dbReference>
<dbReference type="AlphaFoldDB" id="A0A3P3XUC1"/>
<dbReference type="PANTHER" id="PTHR43673">
    <property type="entry name" value="NAD(P)H NITROREDUCTASE YDGI-RELATED"/>
    <property type="match status" value="1"/>
</dbReference>
<protein>
    <submittedName>
        <fullName evidence="4">Nitroreductase</fullName>
    </submittedName>
</protein>
<dbReference type="SUPFAM" id="SSF55469">
    <property type="entry name" value="FMN-dependent nitroreductase-like"/>
    <property type="match status" value="1"/>
</dbReference>
<evidence type="ECO:0000256" key="1">
    <source>
        <dbReference type="ARBA" id="ARBA00007118"/>
    </source>
</evidence>
<accession>A0A3P3XUC1</accession>
<dbReference type="Gene3D" id="3.40.109.10">
    <property type="entry name" value="NADH Oxidase"/>
    <property type="match status" value="1"/>
</dbReference>
<sequence>MPLLKSIEMRRSFRALDEKPIQNEILLRLAEAARLTPSWGNKQPWRIVTVTAPSQLTALKATLTPGNYWAKKSPAIAAFVTSLDWDGRLDDGRDYALFDLGMAAMAYQLQAVEEGLIAHPIAGFDAASAKRVLDIPETAILETLIILGFPGDPSGLSEKHLASETSARLRKPVDEIAGFDRWSDQLVPQRRD</sequence>
<dbReference type="PANTHER" id="PTHR43673:SF10">
    <property type="entry name" value="NADH DEHYDROGENASE_NAD(P)H NITROREDUCTASE XCC3605-RELATED"/>
    <property type="match status" value="1"/>
</dbReference>
<dbReference type="Pfam" id="PF00881">
    <property type="entry name" value="Nitroreductase"/>
    <property type="match status" value="1"/>
</dbReference>
<gene>
    <name evidence="4" type="ORF">SPIRO4BDMA_70299</name>
</gene>
<feature type="domain" description="Nitroreductase" evidence="3">
    <location>
        <begin position="7"/>
        <end position="148"/>
    </location>
</feature>
<dbReference type="InterPro" id="IPR000415">
    <property type="entry name" value="Nitroreductase-like"/>
</dbReference>
<organism evidence="4">
    <name type="scientific">uncultured spirochete</name>
    <dbReference type="NCBI Taxonomy" id="156406"/>
    <lineage>
        <taxon>Bacteria</taxon>
        <taxon>Pseudomonadati</taxon>
        <taxon>Spirochaetota</taxon>
        <taxon>Spirochaetia</taxon>
        <taxon>Spirochaetales</taxon>
        <taxon>environmental samples</taxon>
    </lineage>
</organism>
<comment type="similarity">
    <text evidence="1">Belongs to the nitroreductase family.</text>
</comment>
<reference evidence="4" key="1">
    <citation type="submission" date="2017-02" db="EMBL/GenBank/DDBJ databases">
        <authorList>
            <person name="Regsiter A."/>
            <person name="William W."/>
        </authorList>
    </citation>
    <scope>NUCLEOTIDE SEQUENCE</scope>
    <source>
        <strain evidence="4">BdmA 4</strain>
    </source>
</reference>
<dbReference type="GO" id="GO:0016491">
    <property type="term" value="F:oxidoreductase activity"/>
    <property type="evidence" value="ECO:0007669"/>
    <property type="project" value="UniProtKB-KW"/>
</dbReference>
<evidence type="ECO:0000313" key="4">
    <source>
        <dbReference type="EMBL" id="SLM19875.1"/>
    </source>
</evidence>
<keyword evidence="2" id="KW-0560">Oxidoreductase</keyword>
<name>A0A3P3XUC1_9SPIR</name>
<evidence type="ECO:0000256" key="2">
    <source>
        <dbReference type="ARBA" id="ARBA00023002"/>
    </source>
</evidence>
<evidence type="ECO:0000259" key="3">
    <source>
        <dbReference type="Pfam" id="PF00881"/>
    </source>
</evidence>
<dbReference type="InterPro" id="IPR029479">
    <property type="entry name" value="Nitroreductase"/>
</dbReference>